<feature type="transmembrane region" description="Helical" evidence="1">
    <location>
        <begin position="130"/>
        <end position="149"/>
    </location>
</feature>
<sequence length="479" mass="51335">MSEQRVRAGRTATIFAAMAALAIAAYQFLPDEMWWRTAWQVGVGWAGVAALLIGAHRLPRPERLPWWLFAAGVFSNSTGIAVADIAEAWYGLVDMPTPADPFFLGLYPTCAAALAILIRRRDARSDWAALVDAATITTGFGLLAWVYVIAPVNLGDSMDRLAHATQVAYPIGDLLLIPMTTRLLRAGGSRGAPFWWITGSLTAFLLGDSAWVVLDDMGDTGEALLEVPRFTTGLESVFLVGFVLFGVACLHQGAREMTAPADARPAGLGKGLLALLAGASLIAPAVLAAQTATGEVADGWSIAACSAVLFLLVVTRMALLIRHVERQADRVRELARSDELTGLPNRRAWNDELPRALERARRNSEPVAVAILDLDHFKRYNDTYGHPAGDQLLKAASAAWHAALRDVDVIARFGGEEFVVLLPAAGAGDARRAMTRALAATPLGQTFSDGPAVWDGVEDLRRVARTGRRGALRGEGGRS</sequence>
<dbReference type="SUPFAM" id="SSF55073">
    <property type="entry name" value="Nucleotide cyclase"/>
    <property type="match status" value="1"/>
</dbReference>
<dbReference type="CDD" id="cd01949">
    <property type="entry name" value="GGDEF"/>
    <property type="match status" value="1"/>
</dbReference>
<dbReference type="InterPro" id="IPR000160">
    <property type="entry name" value="GGDEF_dom"/>
</dbReference>
<proteinExistence type="predicted"/>
<dbReference type="NCBIfam" id="TIGR00254">
    <property type="entry name" value="GGDEF"/>
    <property type="match status" value="1"/>
</dbReference>
<dbReference type="PANTHER" id="PTHR45138:SF9">
    <property type="entry name" value="DIGUANYLATE CYCLASE DGCM-RELATED"/>
    <property type="match status" value="1"/>
</dbReference>
<feature type="transmembrane region" description="Helical" evidence="1">
    <location>
        <begin position="35"/>
        <end position="54"/>
    </location>
</feature>
<evidence type="ECO:0000256" key="1">
    <source>
        <dbReference type="SAM" id="Phobius"/>
    </source>
</evidence>
<evidence type="ECO:0000313" key="4">
    <source>
        <dbReference type="Proteomes" id="UP001597183"/>
    </source>
</evidence>
<dbReference type="PANTHER" id="PTHR45138">
    <property type="entry name" value="REGULATORY COMPONENTS OF SENSORY TRANSDUCTION SYSTEM"/>
    <property type="match status" value="1"/>
</dbReference>
<keyword evidence="1" id="KW-0472">Membrane</keyword>
<dbReference type="SMART" id="SM00267">
    <property type="entry name" value="GGDEF"/>
    <property type="match status" value="1"/>
</dbReference>
<dbReference type="RefSeq" id="WP_317792187.1">
    <property type="nucleotide sequence ID" value="NZ_AP028461.1"/>
</dbReference>
<protein>
    <submittedName>
        <fullName evidence="3">GGDEF domain-containing protein</fullName>
    </submittedName>
</protein>
<gene>
    <name evidence="3" type="ORF">ACFQ5G_30295</name>
</gene>
<evidence type="ECO:0000259" key="2">
    <source>
        <dbReference type="PROSITE" id="PS50887"/>
    </source>
</evidence>
<feature type="transmembrane region" description="Helical" evidence="1">
    <location>
        <begin position="193"/>
        <end position="214"/>
    </location>
</feature>
<keyword evidence="1" id="KW-1133">Transmembrane helix</keyword>
<reference evidence="4" key="1">
    <citation type="journal article" date="2019" name="Int. J. Syst. Evol. Microbiol.">
        <title>The Global Catalogue of Microorganisms (GCM) 10K type strain sequencing project: providing services to taxonomists for standard genome sequencing and annotation.</title>
        <authorList>
            <consortium name="The Broad Institute Genomics Platform"/>
            <consortium name="The Broad Institute Genome Sequencing Center for Infectious Disease"/>
            <person name="Wu L."/>
            <person name="Ma J."/>
        </authorList>
    </citation>
    <scope>NUCLEOTIDE SEQUENCE [LARGE SCALE GENOMIC DNA]</scope>
    <source>
        <strain evidence="4">CCM 7526</strain>
    </source>
</reference>
<name>A0ABW4AH33_9ACTN</name>
<keyword evidence="1" id="KW-0812">Transmembrane</keyword>
<feature type="domain" description="GGDEF" evidence="2">
    <location>
        <begin position="365"/>
        <end position="479"/>
    </location>
</feature>
<feature type="transmembrane region" description="Helical" evidence="1">
    <location>
        <begin position="12"/>
        <end position="29"/>
    </location>
</feature>
<comment type="caution">
    <text evidence="3">The sequence shown here is derived from an EMBL/GenBank/DDBJ whole genome shotgun (WGS) entry which is preliminary data.</text>
</comment>
<keyword evidence="4" id="KW-1185">Reference proteome</keyword>
<dbReference type="InterPro" id="IPR029787">
    <property type="entry name" value="Nucleotide_cyclase"/>
</dbReference>
<dbReference type="EMBL" id="JBHTMK010000040">
    <property type="protein sequence ID" value="MFD1369651.1"/>
    <property type="molecule type" value="Genomic_DNA"/>
</dbReference>
<dbReference type="InterPro" id="IPR043128">
    <property type="entry name" value="Rev_trsase/Diguanyl_cyclase"/>
</dbReference>
<evidence type="ECO:0000313" key="3">
    <source>
        <dbReference type="EMBL" id="MFD1369651.1"/>
    </source>
</evidence>
<feature type="transmembrane region" description="Helical" evidence="1">
    <location>
        <begin position="272"/>
        <end position="293"/>
    </location>
</feature>
<accession>A0ABW4AH33</accession>
<dbReference type="Gene3D" id="3.30.70.270">
    <property type="match status" value="1"/>
</dbReference>
<feature type="transmembrane region" description="Helical" evidence="1">
    <location>
        <begin position="299"/>
        <end position="321"/>
    </location>
</feature>
<feature type="transmembrane region" description="Helical" evidence="1">
    <location>
        <begin position="161"/>
        <end position="181"/>
    </location>
</feature>
<feature type="transmembrane region" description="Helical" evidence="1">
    <location>
        <begin position="234"/>
        <end position="251"/>
    </location>
</feature>
<organism evidence="3 4">
    <name type="scientific">Actinoplanes sichuanensis</name>
    <dbReference type="NCBI Taxonomy" id="512349"/>
    <lineage>
        <taxon>Bacteria</taxon>
        <taxon>Bacillati</taxon>
        <taxon>Actinomycetota</taxon>
        <taxon>Actinomycetes</taxon>
        <taxon>Micromonosporales</taxon>
        <taxon>Micromonosporaceae</taxon>
        <taxon>Actinoplanes</taxon>
    </lineage>
</organism>
<dbReference type="Proteomes" id="UP001597183">
    <property type="component" value="Unassembled WGS sequence"/>
</dbReference>
<feature type="transmembrane region" description="Helical" evidence="1">
    <location>
        <begin position="66"/>
        <end position="90"/>
    </location>
</feature>
<dbReference type="InterPro" id="IPR050469">
    <property type="entry name" value="Diguanylate_Cyclase"/>
</dbReference>
<dbReference type="PROSITE" id="PS50887">
    <property type="entry name" value="GGDEF"/>
    <property type="match status" value="1"/>
</dbReference>
<dbReference type="Pfam" id="PF00990">
    <property type="entry name" value="GGDEF"/>
    <property type="match status" value="1"/>
</dbReference>
<feature type="transmembrane region" description="Helical" evidence="1">
    <location>
        <begin position="102"/>
        <end position="118"/>
    </location>
</feature>